<accession>H5SDQ5</accession>
<organism evidence="1">
    <name type="scientific">uncultured prokaryote</name>
    <dbReference type="NCBI Taxonomy" id="198431"/>
    <lineage>
        <taxon>unclassified sequences</taxon>
        <taxon>environmental samples</taxon>
    </lineage>
</organism>
<dbReference type="SUPFAM" id="SSF52833">
    <property type="entry name" value="Thioredoxin-like"/>
    <property type="match status" value="1"/>
</dbReference>
<gene>
    <name evidence="1" type="ORF">HGMM_F14E02C08</name>
</gene>
<dbReference type="AlphaFoldDB" id="H5SDQ5"/>
<reference evidence="1" key="1">
    <citation type="journal article" date="2005" name="Environ. Microbiol.">
        <title>Genetic and functional properties of uncultivated thermophilic crenarchaeotes from a subsurface gold mine as revealed by analysis of genome fragments.</title>
        <authorList>
            <person name="Nunoura T."/>
            <person name="Hirayama H."/>
            <person name="Takami H."/>
            <person name="Oida H."/>
            <person name="Nishi S."/>
            <person name="Shimamura S."/>
            <person name="Suzuki Y."/>
            <person name="Inagaki F."/>
            <person name="Takai K."/>
            <person name="Nealson K.H."/>
            <person name="Horikoshi K."/>
        </authorList>
    </citation>
    <scope>NUCLEOTIDE SEQUENCE</scope>
</reference>
<dbReference type="PANTHER" id="PTHR42852">
    <property type="entry name" value="THIOL:DISULFIDE INTERCHANGE PROTEIN DSBE"/>
    <property type="match status" value="1"/>
</dbReference>
<dbReference type="EMBL" id="AP011684">
    <property type="protein sequence ID" value="BAL54291.1"/>
    <property type="molecule type" value="Genomic_DNA"/>
</dbReference>
<sequence>MAGLPEVAQVYERYSPQGLMVIGVHDASGKPEQIEHVLREKGIKYPVMRDTEAGETFSGYRIVGIPHLILVGKDGKILADGKRLEEMEKLIQRELGVP</sequence>
<dbReference type="InterPro" id="IPR036249">
    <property type="entry name" value="Thioredoxin-like_sf"/>
</dbReference>
<name>H5SDQ5_9ZZZZ</name>
<dbReference type="Gene3D" id="3.40.30.10">
    <property type="entry name" value="Glutaredoxin"/>
    <property type="match status" value="1"/>
</dbReference>
<dbReference type="PANTHER" id="PTHR42852:SF13">
    <property type="entry name" value="PROTEIN DIPZ"/>
    <property type="match status" value="1"/>
</dbReference>
<reference evidence="1" key="2">
    <citation type="journal article" date="2012" name="PLoS ONE">
        <title>A Deeply Branching Thermophilic Bacterium with an Ancient Acetyl-CoA Pathway Dominates a Subsurface Ecosystem.</title>
        <authorList>
            <person name="Takami H."/>
            <person name="Noguchi H."/>
            <person name="Takaki Y."/>
            <person name="Uchiyama I."/>
            <person name="Toyoda A."/>
            <person name="Nishi S."/>
            <person name="Chee G.-J."/>
            <person name="Arai W."/>
            <person name="Nunoura T."/>
            <person name="Itoh T."/>
            <person name="Hattori M."/>
            <person name="Takai K."/>
        </authorList>
    </citation>
    <scope>NUCLEOTIDE SEQUENCE</scope>
</reference>
<evidence type="ECO:0000313" key="1">
    <source>
        <dbReference type="EMBL" id="BAL54291.1"/>
    </source>
</evidence>
<dbReference type="InterPro" id="IPR050553">
    <property type="entry name" value="Thioredoxin_ResA/DsbE_sf"/>
</dbReference>
<dbReference type="CDD" id="cd02966">
    <property type="entry name" value="TlpA_like_family"/>
    <property type="match status" value="1"/>
</dbReference>
<protein>
    <submittedName>
        <fullName evidence="1">Uncharacterized protein</fullName>
    </submittedName>
</protein>
<proteinExistence type="predicted"/>